<gene>
    <name evidence="1" type="ORF">FEM54_13645</name>
</gene>
<protein>
    <recommendedName>
        <fullName evidence="3">Type I restriction endonuclease subunit M</fullName>
    </recommendedName>
</protein>
<proteinExistence type="predicted"/>
<sequence length="99" mass="11186">MSLLNTVQDDPTLSFGIVGMTAGVEALVRSGQLEPLEYLFRHLHGDWGDISEEDRQTNADALIHGNRILSSYQISDEIRLWIINEADRSITTLLLPEEY</sequence>
<dbReference type="RefSeq" id="WP_138451402.1">
    <property type="nucleotide sequence ID" value="NZ_VBVZ01000172.1"/>
</dbReference>
<name>A0ABY2U6G3_9PSED</name>
<dbReference type="EMBL" id="VBVZ01000172">
    <property type="protein sequence ID" value="TLG91340.1"/>
    <property type="molecule type" value="Genomic_DNA"/>
</dbReference>
<comment type="caution">
    <text evidence="1">The sequence shown here is derived from an EMBL/GenBank/DDBJ whole genome shotgun (WGS) entry which is preliminary data.</text>
</comment>
<evidence type="ECO:0008006" key="3">
    <source>
        <dbReference type="Google" id="ProtNLM"/>
    </source>
</evidence>
<accession>A0ABY2U6G3</accession>
<keyword evidence="2" id="KW-1185">Reference proteome</keyword>
<reference evidence="1 2" key="1">
    <citation type="submission" date="2019-05" db="EMBL/GenBank/DDBJ databases">
        <title>Pseudomonas edaphica sp. nov., isolated from rhizospheric soil of Cistus ladanifer L. in Spain.</title>
        <authorList>
            <person name="Peix A."/>
        </authorList>
    </citation>
    <scope>NUCLEOTIDE SEQUENCE [LARGE SCALE GENOMIC DNA]</scope>
    <source>
        <strain evidence="1 2">RD25</strain>
    </source>
</reference>
<evidence type="ECO:0000313" key="2">
    <source>
        <dbReference type="Proteomes" id="UP000304941"/>
    </source>
</evidence>
<organism evidence="1 2">
    <name type="scientific">Pseudomonas edaphica</name>
    <dbReference type="NCBI Taxonomy" id="2006980"/>
    <lineage>
        <taxon>Bacteria</taxon>
        <taxon>Pseudomonadati</taxon>
        <taxon>Pseudomonadota</taxon>
        <taxon>Gammaproteobacteria</taxon>
        <taxon>Pseudomonadales</taxon>
        <taxon>Pseudomonadaceae</taxon>
        <taxon>Pseudomonas</taxon>
    </lineage>
</organism>
<dbReference type="Proteomes" id="UP000304941">
    <property type="component" value="Unassembled WGS sequence"/>
</dbReference>
<evidence type="ECO:0000313" key="1">
    <source>
        <dbReference type="EMBL" id="TLG91340.1"/>
    </source>
</evidence>